<feature type="compositionally biased region" description="Low complexity" evidence="1">
    <location>
        <begin position="358"/>
        <end position="374"/>
    </location>
</feature>
<keyword evidence="2" id="KW-1133">Transmembrane helix</keyword>
<feature type="transmembrane region" description="Helical" evidence="2">
    <location>
        <begin position="7"/>
        <end position="26"/>
    </location>
</feature>
<feature type="transmembrane region" description="Helical" evidence="2">
    <location>
        <begin position="303"/>
        <end position="325"/>
    </location>
</feature>
<dbReference type="OrthoDB" id="6435218at2759"/>
<evidence type="ECO:0000259" key="3">
    <source>
        <dbReference type="Pfam" id="PF16041"/>
    </source>
</evidence>
<sequence>MTSKISGWFVLSAVFIVAVFGLFFTFTERKTWPEHRIELSATDQRLIPPASTVWCEAIALTSDHPFVAYQVSQSPHVNANHLNKQKVSVSLKLGGGRSRNSFKLKYFLLTSSVLEIYSCASQEGARLLVFKGEHGVQEYLQKLSEQQNSDDSSMEEASSEEIQISNLDCSKNEYFSACRNMKRQKDSSLVSDYAVAVSGEETMCDVVSQRPVKVNITADGFYVIVALNTNKEKTNHFGLQLLIDRSRYTIMKSGHSFDMCSLSTSCTIGLSFASDDGALVWIPEEPNAGRSSFTIRSRCKPRLAVFAILSVFLPLMFFVLVAFFVRADRERIRRIYSRQSSSTLPAVAAPLLTLPFRTSSTRTEPETTTTASEELPPPYHAVFDPPPPYSCLKPEDNK</sequence>
<feature type="compositionally biased region" description="Pro residues" evidence="1">
    <location>
        <begin position="375"/>
        <end position="389"/>
    </location>
</feature>
<evidence type="ECO:0000313" key="4">
    <source>
        <dbReference type="EMBL" id="LAA00159.1"/>
    </source>
</evidence>
<dbReference type="KEGG" id="ptep:107443054"/>
<evidence type="ECO:0000256" key="2">
    <source>
        <dbReference type="SAM" id="Phobius"/>
    </source>
</evidence>
<dbReference type="EMBL" id="IAAA01003341">
    <property type="protein sequence ID" value="LAA00159.1"/>
    <property type="molecule type" value="mRNA"/>
</dbReference>
<feature type="domain" description="E3 ubiquitin-protein ligase APD1-4 middle" evidence="3">
    <location>
        <begin position="212"/>
        <end position="319"/>
    </location>
</feature>
<keyword evidence="2" id="KW-0812">Transmembrane</keyword>
<dbReference type="Pfam" id="PF16041">
    <property type="entry name" value="APD1-4_M"/>
    <property type="match status" value="1"/>
</dbReference>
<evidence type="ECO:0000256" key="1">
    <source>
        <dbReference type="SAM" id="MobiDB-lite"/>
    </source>
</evidence>
<dbReference type="AlphaFoldDB" id="A0A2L2XVL1"/>
<dbReference type="GeneID" id="107443054"/>
<dbReference type="PANTHER" id="PTHR39077">
    <property type="entry name" value="DUF4793 DOMAIN-CONTAINING PROTEIN"/>
    <property type="match status" value="1"/>
</dbReference>
<keyword evidence="2" id="KW-0472">Membrane</keyword>
<dbReference type="InterPro" id="IPR032010">
    <property type="entry name" value="APD1-4_M"/>
</dbReference>
<organism evidence="4">
    <name type="scientific">Parasteatoda tepidariorum</name>
    <name type="common">Common house spider</name>
    <name type="synonym">Achaearanea tepidariorum</name>
    <dbReference type="NCBI Taxonomy" id="114398"/>
    <lineage>
        <taxon>Eukaryota</taxon>
        <taxon>Metazoa</taxon>
        <taxon>Ecdysozoa</taxon>
        <taxon>Arthropoda</taxon>
        <taxon>Chelicerata</taxon>
        <taxon>Arachnida</taxon>
        <taxon>Araneae</taxon>
        <taxon>Araneomorphae</taxon>
        <taxon>Entelegynae</taxon>
        <taxon>Araneoidea</taxon>
        <taxon>Theridiidae</taxon>
        <taxon>Parasteatoda</taxon>
    </lineage>
</organism>
<feature type="region of interest" description="Disordered" evidence="1">
    <location>
        <begin position="358"/>
        <end position="398"/>
    </location>
</feature>
<protein>
    <recommendedName>
        <fullName evidence="3">E3 ubiquitin-protein ligase APD1-4 middle domain-containing protein</fullName>
    </recommendedName>
</protein>
<dbReference type="PANTHER" id="PTHR39077:SF1">
    <property type="entry name" value="E3 UBIQUITIN-PROTEIN LIGASE APD1-4 MIDDLE DOMAIN-CONTAINING PROTEIN"/>
    <property type="match status" value="1"/>
</dbReference>
<accession>A0A2L2XVL1</accession>
<proteinExistence type="evidence at transcript level"/>
<reference evidence="4" key="1">
    <citation type="journal article" date="2016" name="Mol. Ecol. Resour.">
        <title>Evaluation of the impact of RNA preservation methods of spiders for de novo transcriptome assembly.</title>
        <authorList>
            <person name="Kono N."/>
            <person name="Nakamura H."/>
            <person name="Ito Y."/>
            <person name="Tomita M."/>
            <person name="Arakawa K."/>
        </authorList>
    </citation>
    <scope>NUCLEOTIDE SEQUENCE</scope>
    <source>
        <tissue evidence="4">Whole body</tissue>
    </source>
</reference>
<name>A0A2L2XVL1_PARTP</name>